<dbReference type="AlphaFoldDB" id="A0A6G4WUE6"/>
<accession>A0A6G4WUE6</accession>
<dbReference type="RefSeq" id="WP_165298324.1">
    <property type="nucleotide sequence ID" value="NZ_JAAKZZ010000068.1"/>
</dbReference>
<feature type="region of interest" description="Disordered" evidence="1">
    <location>
        <begin position="1"/>
        <end position="59"/>
    </location>
</feature>
<organism evidence="2 3">
    <name type="scientific">Streptomyces boncukensis</name>
    <dbReference type="NCBI Taxonomy" id="2711219"/>
    <lineage>
        <taxon>Bacteria</taxon>
        <taxon>Bacillati</taxon>
        <taxon>Actinomycetota</taxon>
        <taxon>Actinomycetes</taxon>
        <taxon>Kitasatosporales</taxon>
        <taxon>Streptomycetaceae</taxon>
        <taxon>Streptomyces</taxon>
    </lineage>
</organism>
<keyword evidence="3" id="KW-1185">Reference proteome</keyword>
<feature type="compositionally biased region" description="Basic and acidic residues" evidence="1">
    <location>
        <begin position="34"/>
        <end position="44"/>
    </location>
</feature>
<feature type="compositionally biased region" description="Acidic residues" evidence="1">
    <location>
        <begin position="50"/>
        <end position="59"/>
    </location>
</feature>
<protein>
    <submittedName>
        <fullName evidence="2">Uncharacterized protein</fullName>
    </submittedName>
</protein>
<evidence type="ECO:0000256" key="1">
    <source>
        <dbReference type="SAM" id="MobiDB-lite"/>
    </source>
</evidence>
<comment type="caution">
    <text evidence="2">The sequence shown here is derived from an EMBL/GenBank/DDBJ whole genome shotgun (WGS) entry which is preliminary data.</text>
</comment>
<evidence type="ECO:0000313" key="2">
    <source>
        <dbReference type="EMBL" id="NGO68623.1"/>
    </source>
</evidence>
<evidence type="ECO:0000313" key="3">
    <source>
        <dbReference type="Proteomes" id="UP000477722"/>
    </source>
</evidence>
<feature type="compositionally biased region" description="Polar residues" evidence="1">
    <location>
        <begin position="1"/>
        <end position="11"/>
    </location>
</feature>
<proteinExistence type="predicted"/>
<feature type="non-terminal residue" evidence="2">
    <location>
        <position position="1"/>
    </location>
</feature>
<gene>
    <name evidence="2" type="ORF">G5C65_09705</name>
</gene>
<dbReference type="EMBL" id="JAAKZZ010000068">
    <property type="protein sequence ID" value="NGO68623.1"/>
    <property type="molecule type" value="Genomic_DNA"/>
</dbReference>
<dbReference type="Proteomes" id="UP000477722">
    <property type="component" value="Unassembled WGS sequence"/>
</dbReference>
<name>A0A6G4WUE6_9ACTN</name>
<sequence length="59" mass="5936">AWTGSSRRTPSTRPPVSAPPAALTNGNGAAPLELGKEIGPRDSDAIVEPADPEDSAGRA</sequence>
<reference evidence="2 3" key="1">
    <citation type="submission" date="2020-02" db="EMBL/GenBank/DDBJ databases">
        <title>Whole-genome analyses of novel actinobacteria.</title>
        <authorList>
            <person name="Sahin N."/>
            <person name="Tatar D."/>
        </authorList>
    </citation>
    <scope>NUCLEOTIDE SEQUENCE [LARGE SCALE GENOMIC DNA]</scope>
    <source>
        <strain evidence="2 3">SB3404</strain>
    </source>
</reference>